<evidence type="ECO:0000313" key="2">
    <source>
        <dbReference type="EMBL" id="KAL2836866.1"/>
    </source>
</evidence>
<dbReference type="Proteomes" id="UP001610446">
    <property type="component" value="Unassembled WGS sequence"/>
</dbReference>
<dbReference type="InterPro" id="IPR029058">
    <property type="entry name" value="AB_hydrolase_fold"/>
</dbReference>
<gene>
    <name evidence="2" type="ORF">BJY01DRAFT_251748</name>
</gene>
<dbReference type="EMBL" id="JBFXLU010000170">
    <property type="protein sequence ID" value="KAL2836866.1"/>
    <property type="molecule type" value="Genomic_DNA"/>
</dbReference>
<name>A0ABR4J9Y3_9EURO</name>
<organism evidence="2 3">
    <name type="scientific">Aspergillus pseudoustus</name>
    <dbReference type="NCBI Taxonomy" id="1810923"/>
    <lineage>
        <taxon>Eukaryota</taxon>
        <taxon>Fungi</taxon>
        <taxon>Dikarya</taxon>
        <taxon>Ascomycota</taxon>
        <taxon>Pezizomycotina</taxon>
        <taxon>Eurotiomycetes</taxon>
        <taxon>Eurotiomycetidae</taxon>
        <taxon>Eurotiales</taxon>
        <taxon>Aspergillaceae</taxon>
        <taxon>Aspergillus</taxon>
        <taxon>Aspergillus subgen. Nidulantes</taxon>
    </lineage>
</organism>
<keyword evidence="3" id="KW-1185">Reference proteome</keyword>
<comment type="caution">
    <text evidence="2">The sequence shown here is derived from an EMBL/GenBank/DDBJ whole genome shotgun (WGS) entry which is preliminary data.</text>
</comment>
<dbReference type="InterPro" id="IPR000383">
    <property type="entry name" value="Xaa-Pro-like_dom"/>
</dbReference>
<evidence type="ECO:0000313" key="3">
    <source>
        <dbReference type="Proteomes" id="UP001610446"/>
    </source>
</evidence>
<feature type="domain" description="Xaa-Pro dipeptidyl-peptidase-like" evidence="1">
    <location>
        <begin position="35"/>
        <end position="102"/>
    </location>
</feature>
<evidence type="ECO:0000259" key="1">
    <source>
        <dbReference type="Pfam" id="PF02129"/>
    </source>
</evidence>
<dbReference type="Gene3D" id="3.40.50.1820">
    <property type="entry name" value="alpha/beta hydrolase"/>
    <property type="match status" value="1"/>
</dbReference>
<proteinExistence type="predicted"/>
<accession>A0ABR4J9Y3</accession>
<dbReference type="SUPFAM" id="SSF53474">
    <property type="entry name" value="alpha/beta-Hydrolases"/>
    <property type="match status" value="1"/>
</dbReference>
<dbReference type="Gene3D" id="1.10.3020.20">
    <property type="match status" value="1"/>
</dbReference>
<sequence>MHANTPEKHFPALVNFSLYGKTTPATFIVAGVGLAWVSGYEKFEGADPWNTGKIATFGASWLAITQWFVAALNPPHLTAIVPWDGCSDYYRDNILCGGYPNVGISQSIATAAVGGTVTPPSETRALITSTLHLRSMRSSSKLSFSTAACCNAVQPRESTAGWLASTL</sequence>
<dbReference type="Pfam" id="PF02129">
    <property type="entry name" value="Peptidase_S15"/>
    <property type="match status" value="1"/>
</dbReference>
<reference evidence="2 3" key="1">
    <citation type="submission" date="2024-07" db="EMBL/GenBank/DDBJ databases">
        <title>Section-level genome sequencing and comparative genomics of Aspergillus sections Usti and Cavernicolus.</title>
        <authorList>
            <consortium name="Lawrence Berkeley National Laboratory"/>
            <person name="Nybo J.L."/>
            <person name="Vesth T.C."/>
            <person name="Theobald S."/>
            <person name="Frisvad J.C."/>
            <person name="Larsen T.O."/>
            <person name="Kjaerboelling I."/>
            <person name="Rothschild-Mancinelli K."/>
            <person name="Lyhne E.K."/>
            <person name="Kogle M.E."/>
            <person name="Barry K."/>
            <person name="Clum A."/>
            <person name="Na H."/>
            <person name="Ledsgaard L."/>
            <person name="Lin J."/>
            <person name="Lipzen A."/>
            <person name="Kuo A."/>
            <person name="Riley R."/>
            <person name="Mondo S."/>
            <person name="Labutti K."/>
            <person name="Haridas S."/>
            <person name="Pangalinan J."/>
            <person name="Salamov A.A."/>
            <person name="Simmons B.A."/>
            <person name="Magnuson J.K."/>
            <person name="Chen J."/>
            <person name="Drula E."/>
            <person name="Henrissat B."/>
            <person name="Wiebenga A."/>
            <person name="Lubbers R.J."/>
            <person name="Gomes A.C."/>
            <person name="Makela M.R."/>
            <person name="Stajich J."/>
            <person name="Grigoriev I.V."/>
            <person name="Mortensen U.H."/>
            <person name="De Vries R.P."/>
            <person name="Baker S.E."/>
            <person name="Andersen M.R."/>
        </authorList>
    </citation>
    <scope>NUCLEOTIDE SEQUENCE [LARGE SCALE GENOMIC DNA]</scope>
    <source>
        <strain evidence="2 3">CBS 123904</strain>
    </source>
</reference>
<protein>
    <recommendedName>
        <fullName evidence="1">Xaa-Pro dipeptidyl-peptidase-like domain-containing protein</fullName>
    </recommendedName>
</protein>